<comment type="caution">
    <text evidence="4">The sequence shown here is derived from an EMBL/GenBank/DDBJ whole genome shotgun (WGS) entry which is preliminary data.</text>
</comment>
<protein>
    <submittedName>
        <fullName evidence="4">NXP20 protein</fullName>
    </submittedName>
</protein>
<feature type="compositionally biased region" description="Low complexity" evidence="3">
    <location>
        <begin position="76"/>
        <end position="85"/>
    </location>
</feature>
<comment type="similarity">
    <text evidence="1">Belongs to the FAM114 family.</text>
</comment>
<dbReference type="PANTHER" id="PTHR12842">
    <property type="entry name" value="FI01459P"/>
    <property type="match status" value="1"/>
</dbReference>
<reference evidence="4 5" key="1">
    <citation type="submission" date="2019-09" db="EMBL/GenBank/DDBJ databases">
        <title>Bird 10,000 Genomes (B10K) Project - Family phase.</title>
        <authorList>
            <person name="Zhang G."/>
        </authorList>
    </citation>
    <scope>NUCLEOTIDE SEQUENCE [LARGE SCALE GENOMIC DNA]</scope>
    <source>
        <strain evidence="4">B10K-DU-002-01</strain>
        <tissue evidence="4">Muscle</tissue>
    </source>
</reference>
<accession>A0A7L1BHS3</accession>
<feature type="region of interest" description="Disordered" evidence="3">
    <location>
        <begin position="1"/>
        <end position="127"/>
    </location>
</feature>
<feature type="compositionally biased region" description="Basic and acidic residues" evidence="3">
    <location>
        <begin position="11"/>
        <end position="21"/>
    </location>
</feature>
<dbReference type="Pfam" id="PF05334">
    <property type="entry name" value="DUF719"/>
    <property type="match status" value="1"/>
</dbReference>
<evidence type="ECO:0000256" key="2">
    <source>
        <dbReference type="ARBA" id="ARBA00022553"/>
    </source>
</evidence>
<feature type="compositionally biased region" description="Polar residues" evidence="3">
    <location>
        <begin position="46"/>
        <end position="56"/>
    </location>
</feature>
<evidence type="ECO:0000313" key="5">
    <source>
        <dbReference type="Proteomes" id="UP000534634"/>
    </source>
</evidence>
<feature type="compositionally biased region" description="Basic and acidic residues" evidence="3">
    <location>
        <begin position="411"/>
        <end position="435"/>
    </location>
</feature>
<feature type="compositionally biased region" description="Polar residues" evidence="3">
    <location>
        <begin position="113"/>
        <end position="125"/>
    </location>
</feature>
<evidence type="ECO:0000256" key="3">
    <source>
        <dbReference type="SAM" id="MobiDB-lite"/>
    </source>
</evidence>
<evidence type="ECO:0000256" key="1">
    <source>
        <dbReference type="ARBA" id="ARBA00006903"/>
    </source>
</evidence>
<dbReference type="AlphaFoldDB" id="A0A7L1BHS3"/>
<organism evidence="4 5">
    <name type="scientific">Illadopsis cleaveri</name>
    <name type="common">blackcap illadopsis</name>
    <dbReference type="NCBI Taxonomy" id="201329"/>
    <lineage>
        <taxon>Eukaryota</taxon>
        <taxon>Metazoa</taxon>
        <taxon>Chordata</taxon>
        <taxon>Craniata</taxon>
        <taxon>Vertebrata</taxon>
        <taxon>Euteleostomi</taxon>
        <taxon>Archelosauria</taxon>
        <taxon>Archosauria</taxon>
        <taxon>Dinosauria</taxon>
        <taxon>Saurischia</taxon>
        <taxon>Theropoda</taxon>
        <taxon>Coelurosauria</taxon>
        <taxon>Aves</taxon>
        <taxon>Neognathae</taxon>
        <taxon>Neoaves</taxon>
        <taxon>Telluraves</taxon>
        <taxon>Australaves</taxon>
        <taxon>Passeriformes</taxon>
        <taxon>Sylvioidea</taxon>
        <taxon>Timaliidae</taxon>
        <taxon>Illadopsis</taxon>
    </lineage>
</organism>
<gene>
    <name evidence="4" type="primary">Fam114a1</name>
    <name evidence="4" type="ORF">ILLCLE_R13412</name>
</gene>
<feature type="non-terminal residue" evidence="4">
    <location>
        <position position="564"/>
    </location>
</feature>
<feature type="region of interest" description="Disordered" evidence="3">
    <location>
        <begin position="404"/>
        <end position="435"/>
    </location>
</feature>
<sequence>MSEDISDGTPSEEKLEIKEMPSNEVLPQESVPHLVEAEILHESSQDQHGQVTQCVSNREEGDTLINENPLTEKLESLPSSLPSSEEATEDMSTECIETVSLDAEPELEETLHEQSNPAADSSSKASRWGAWGTWGKSLLSSASATVGHGITAVKEKAGTTLRIHSGSSASSETAEPPAAELPVTQAEDSRDQSSSENIPSSPSSGSRGMLSAITSAVQNTGKSVLSGGLDALEFIGKTTMNVLAESDPGFKRTKTLMARTVSLSQLLREAKEKEKLRRAQQVTVERTAHYGLLFDEFQGLSHLEALEILSNESEAQVQSHLATLDGEQLETVKNDLIAIKEIFVPKELDDEVVQAQKADMGEEFVSMLTELLFELHVAATPDKLNKARKKAHEWLEEASLSTPVDIEEELNEKPEEHGEETTQKDTKMESDKTEVDKSKTVEEIYMLSIESLAEVTARCIEQLHKVAELILHGQEVEKTAQDQAKVLTNLTSAMCNEVSSLSKKFSGSVTAAGSNMKAEVLNPMINSVLLEGCNSTAYIQDAFQLLLPVLQISHIQTSCLKAQE</sequence>
<feature type="compositionally biased region" description="Basic and acidic residues" evidence="3">
    <location>
        <begin position="35"/>
        <end position="45"/>
    </location>
</feature>
<feature type="compositionally biased region" description="Low complexity" evidence="3">
    <location>
        <begin position="167"/>
        <end position="182"/>
    </location>
</feature>
<feature type="non-terminal residue" evidence="4">
    <location>
        <position position="1"/>
    </location>
</feature>
<proteinExistence type="inferred from homology"/>
<dbReference type="InterPro" id="IPR007998">
    <property type="entry name" value="DUF719"/>
</dbReference>
<feature type="compositionally biased region" description="Low complexity" evidence="3">
    <location>
        <begin position="194"/>
        <end position="208"/>
    </location>
</feature>
<keyword evidence="5" id="KW-1185">Reference proteome</keyword>
<dbReference type="Proteomes" id="UP000534634">
    <property type="component" value="Unassembled WGS sequence"/>
</dbReference>
<evidence type="ECO:0000313" key="4">
    <source>
        <dbReference type="EMBL" id="NXM52495.1"/>
    </source>
</evidence>
<feature type="region of interest" description="Disordered" evidence="3">
    <location>
        <begin position="161"/>
        <end position="208"/>
    </location>
</feature>
<dbReference type="EMBL" id="VXBB01001407">
    <property type="protein sequence ID" value="NXM52495.1"/>
    <property type="molecule type" value="Genomic_DNA"/>
</dbReference>
<name>A0A7L1BHS3_9PASS</name>
<dbReference type="PANTHER" id="PTHR12842:SF4">
    <property type="entry name" value="PROTEIN NOXP20"/>
    <property type="match status" value="1"/>
</dbReference>
<keyword evidence="2" id="KW-0597">Phosphoprotein</keyword>